<evidence type="ECO:0000256" key="1">
    <source>
        <dbReference type="SAM" id="MobiDB-lite"/>
    </source>
</evidence>
<gene>
    <name evidence="2" type="primary">RvY_07100-1</name>
    <name evidence="2" type="synonym">RvY_07100.1</name>
    <name evidence="2" type="ORF">RvY_07100</name>
</gene>
<organism evidence="2 3">
    <name type="scientific">Ramazzottius varieornatus</name>
    <name type="common">Water bear</name>
    <name type="synonym">Tardigrade</name>
    <dbReference type="NCBI Taxonomy" id="947166"/>
    <lineage>
        <taxon>Eukaryota</taxon>
        <taxon>Metazoa</taxon>
        <taxon>Ecdysozoa</taxon>
        <taxon>Tardigrada</taxon>
        <taxon>Eutardigrada</taxon>
        <taxon>Parachela</taxon>
        <taxon>Hypsibioidea</taxon>
        <taxon>Ramazzottiidae</taxon>
        <taxon>Ramazzottius</taxon>
    </lineage>
</organism>
<evidence type="ECO:0000313" key="2">
    <source>
        <dbReference type="EMBL" id="GAU95489.1"/>
    </source>
</evidence>
<keyword evidence="3" id="KW-1185">Reference proteome</keyword>
<dbReference type="Proteomes" id="UP000186922">
    <property type="component" value="Unassembled WGS sequence"/>
</dbReference>
<dbReference type="EMBL" id="BDGG01000003">
    <property type="protein sequence ID" value="GAU95489.1"/>
    <property type="molecule type" value="Genomic_DNA"/>
</dbReference>
<protein>
    <submittedName>
        <fullName evidence="2">Uncharacterized protein</fullName>
    </submittedName>
</protein>
<sequence>MSDGSTVAFINDLRSAFPDEETDGHDQKARKSGAKFVD</sequence>
<feature type="region of interest" description="Disordered" evidence="1">
    <location>
        <begin position="12"/>
        <end position="38"/>
    </location>
</feature>
<comment type="caution">
    <text evidence="2">The sequence shown here is derived from an EMBL/GenBank/DDBJ whole genome shotgun (WGS) entry which is preliminary data.</text>
</comment>
<name>A0A1D1V0W7_RAMVA</name>
<proteinExistence type="predicted"/>
<accession>A0A1D1V0W7</accession>
<evidence type="ECO:0000313" key="3">
    <source>
        <dbReference type="Proteomes" id="UP000186922"/>
    </source>
</evidence>
<reference evidence="2 3" key="1">
    <citation type="journal article" date="2016" name="Nat. Commun.">
        <title>Extremotolerant tardigrade genome and improved radiotolerance of human cultured cells by tardigrade-unique protein.</title>
        <authorList>
            <person name="Hashimoto T."/>
            <person name="Horikawa D.D."/>
            <person name="Saito Y."/>
            <person name="Kuwahara H."/>
            <person name="Kozuka-Hata H."/>
            <person name="Shin-I T."/>
            <person name="Minakuchi Y."/>
            <person name="Ohishi K."/>
            <person name="Motoyama A."/>
            <person name="Aizu T."/>
            <person name="Enomoto A."/>
            <person name="Kondo K."/>
            <person name="Tanaka S."/>
            <person name="Hara Y."/>
            <person name="Koshikawa S."/>
            <person name="Sagara H."/>
            <person name="Miura T."/>
            <person name="Yokobori S."/>
            <person name="Miyagawa K."/>
            <person name="Suzuki Y."/>
            <person name="Kubo T."/>
            <person name="Oyama M."/>
            <person name="Kohara Y."/>
            <person name="Fujiyama A."/>
            <person name="Arakawa K."/>
            <person name="Katayama T."/>
            <person name="Toyoda A."/>
            <person name="Kunieda T."/>
        </authorList>
    </citation>
    <scope>NUCLEOTIDE SEQUENCE [LARGE SCALE GENOMIC DNA]</scope>
    <source>
        <strain evidence="2 3">YOKOZUNA-1</strain>
    </source>
</reference>
<dbReference type="AlphaFoldDB" id="A0A1D1V0W7"/>